<dbReference type="SUPFAM" id="SSF52540">
    <property type="entry name" value="P-loop containing nucleoside triphosphate hydrolases"/>
    <property type="match status" value="1"/>
</dbReference>
<dbReference type="EMBL" id="JBHUKR010000004">
    <property type="protein sequence ID" value="MFD2415552.1"/>
    <property type="molecule type" value="Genomic_DNA"/>
</dbReference>
<dbReference type="InterPro" id="IPR027417">
    <property type="entry name" value="P-loop_NTPase"/>
</dbReference>
<proteinExistence type="predicted"/>
<organism evidence="1 2">
    <name type="scientific">Amycolatopsis pigmentata</name>
    <dbReference type="NCBI Taxonomy" id="450801"/>
    <lineage>
        <taxon>Bacteria</taxon>
        <taxon>Bacillati</taxon>
        <taxon>Actinomycetota</taxon>
        <taxon>Actinomycetes</taxon>
        <taxon>Pseudonocardiales</taxon>
        <taxon>Pseudonocardiaceae</taxon>
        <taxon>Amycolatopsis</taxon>
    </lineage>
</organism>
<gene>
    <name evidence="1" type="ORF">ACFSXZ_04340</name>
</gene>
<evidence type="ECO:0000313" key="2">
    <source>
        <dbReference type="Proteomes" id="UP001597417"/>
    </source>
</evidence>
<sequence length="522" mass="57368">MTLGRHKHINQALMRIARRAESTDRTTLATTYVTAGSLSAVLNSTDHQILYGRRGTGKTHALLYLSDLVECAGDVVVYLDLRTIGSAGGPSPDRADRGTQLLVDTLEAIHEELLAVALEQEITSPERLLRALDALADAATGVEVVGEIERETTLGGSAEVNDTAGLSLSARPTVSVSSTTRRSATRQNRVRKTGIERNRVLFGPLTRALRAITDAISPARLWLLLDEWSSIPLELQPLLADLLRRGVLPVAGITVKIAAIERRTRFALPTQDGDYLGLEVGADAASAVNLDDVLIFDHARHRVEEFFGQLFFNHANAKLATMIPDPPADPPSLITETFRGTAFTELVRAAEGVPRDAINIAALAAQHAHDDSIDIADIRRAARDWYLRDKQAAINNNEPARHTLQLLIDEVVGRRRSRTFVLDQATSIGHDIINTLYDARLLHIVRRGITDPQHPGRLYDGFAVDYGCYVALLLDGQPRNRPRDRNRWLTSPKSIPPEDFNLAKTAINLGLFQDPLWPDTPG</sequence>
<protein>
    <recommendedName>
        <fullName evidence="3">AAA+ ATPase domain-containing protein</fullName>
    </recommendedName>
</protein>
<evidence type="ECO:0008006" key="3">
    <source>
        <dbReference type="Google" id="ProtNLM"/>
    </source>
</evidence>
<dbReference type="Proteomes" id="UP001597417">
    <property type="component" value="Unassembled WGS sequence"/>
</dbReference>
<name>A0ABW5FP60_9PSEU</name>
<dbReference type="Gene3D" id="3.40.50.300">
    <property type="entry name" value="P-loop containing nucleotide triphosphate hydrolases"/>
    <property type="match status" value="1"/>
</dbReference>
<keyword evidence="2" id="KW-1185">Reference proteome</keyword>
<accession>A0ABW5FP60</accession>
<reference evidence="2" key="1">
    <citation type="journal article" date="2019" name="Int. J. Syst. Evol. Microbiol.">
        <title>The Global Catalogue of Microorganisms (GCM) 10K type strain sequencing project: providing services to taxonomists for standard genome sequencing and annotation.</title>
        <authorList>
            <consortium name="The Broad Institute Genomics Platform"/>
            <consortium name="The Broad Institute Genome Sequencing Center for Infectious Disease"/>
            <person name="Wu L."/>
            <person name="Ma J."/>
        </authorList>
    </citation>
    <scope>NUCLEOTIDE SEQUENCE [LARGE SCALE GENOMIC DNA]</scope>
    <source>
        <strain evidence="2">CGMCC 4.7645</strain>
    </source>
</reference>
<evidence type="ECO:0000313" key="1">
    <source>
        <dbReference type="EMBL" id="MFD2415552.1"/>
    </source>
</evidence>
<comment type="caution">
    <text evidence="1">The sequence shown here is derived from an EMBL/GenBank/DDBJ whole genome shotgun (WGS) entry which is preliminary data.</text>
</comment>
<dbReference type="RefSeq" id="WP_378261449.1">
    <property type="nucleotide sequence ID" value="NZ_JBHUKR010000004.1"/>
</dbReference>